<evidence type="ECO:0000256" key="4">
    <source>
        <dbReference type="ARBA" id="ARBA00022597"/>
    </source>
</evidence>
<keyword evidence="4 15" id="KW-0762">Sugar transport</keyword>
<evidence type="ECO:0000256" key="1">
    <source>
        <dbReference type="ARBA" id="ARBA00004651"/>
    </source>
</evidence>
<feature type="transmembrane region" description="Helical" evidence="12">
    <location>
        <begin position="218"/>
        <end position="237"/>
    </location>
</feature>
<evidence type="ECO:0000256" key="10">
    <source>
        <dbReference type="ARBA" id="ARBA00023136"/>
    </source>
</evidence>
<keyword evidence="9 12" id="KW-1133">Transmembrane helix</keyword>
<dbReference type="GO" id="GO:0005886">
    <property type="term" value="C:plasma membrane"/>
    <property type="evidence" value="ECO:0007669"/>
    <property type="project" value="UniProtKB-SubCell"/>
</dbReference>
<comment type="caution">
    <text evidence="15">The sequence shown here is derived from an EMBL/GenBank/DDBJ whole genome shotgun (WGS) entry which is preliminary data.</text>
</comment>
<dbReference type="CDD" id="cd00212">
    <property type="entry name" value="PTS_IIB_glc"/>
    <property type="match status" value="1"/>
</dbReference>
<feature type="transmembrane region" description="Helical" evidence="12">
    <location>
        <begin position="152"/>
        <end position="174"/>
    </location>
</feature>
<evidence type="ECO:0000256" key="3">
    <source>
        <dbReference type="ARBA" id="ARBA00022475"/>
    </source>
</evidence>
<feature type="transmembrane region" description="Helical" evidence="12">
    <location>
        <begin position="275"/>
        <end position="292"/>
    </location>
</feature>
<evidence type="ECO:0000313" key="16">
    <source>
        <dbReference type="Proteomes" id="UP000027058"/>
    </source>
</evidence>
<dbReference type="SUPFAM" id="SSF55604">
    <property type="entry name" value="Glucose permease domain IIB"/>
    <property type="match status" value="1"/>
</dbReference>
<organism evidence="15 16">
    <name type="scientific">Fusobacterium necrophorum DJ-2</name>
    <dbReference type="NCBI Taxonomy" id="1441737"/>
    <lineage>
        <taxon>Bacteria</taxon>
        <taxon>Fusobacteriati</taxon>
        <taxon>Fusobacteriota</taxon>
        <taxon>Fusobacteriia</taxon>
        <taxon>Fusobacteriales</taxon>
        <taxon>Fusobacteriaceae</taxon>
        <taxon>Fusobacterium</taxon>
    </lineage>
</organism>
<dbReference type="GO" id="GO:0008982">
    <property type="term" value="F:protein-N(PI)-phosphohistidine-sugar phosphotransferase activity"/>
    <property type="evidence" value="ECO:0007669"/>
    <property type="project" value="InterPro"/>
</dbReference>
<dbReference type="GO" id="GO:0090588">
    <property type="term" value="F:protein-phosphocysteine-N-acetylmuramate phosphotransferase system transporter activity"/>
    <property type="evidence" value="ECO:0007669"/>
    <property type="project" value="TreeGrafter"/>
</dbReference>
<dbReference type="AlphaFoldDB" id="A0AB73C0E7"/>
<keyword evidence="10 12" id="KW-0472">Membrane</keyword>
<dbReference type="GO" id="GO:0009401">
    <property type="term" value="P:phosphoenolpyruvate-dependent sugar phosphotransferase system"/>
    <property type="evidence" value="ECO:0007669"/>
    <property type="project" value="UniProtKB-KW"/>
</dbReference>
<evidence type="ECO:0000259" key="14">
    <source>
        <dbReference type="PROSITE" id="PS51103"/>
    </source>
</evidence>
<feature type="transmembrane region" description="Helical" evidence="12">
    <location>
        <begin position="395"/>
        <end position="415"/>
    </location>
</feature>
<feature type="transmembrane region" description="Helical" evidence="12">
    <location>
        <begin position="443"/>
        <end position="462"/>
    </location>
</feature>
<dbReference type="InterPro" id="IPR003352">
    <property type="entry name" value="PTS_EIIC"/>
</dbReference>
<protein>
    <submittedName>
        <fullName evidence="15">PTS glucose transporter subunit IIB</fullName>
    </submittedName>
</protein>
<dbReference type="InterPro" id="IPR050558">
    <property type="entry name" value="PTS_Sugar-Specific_Components"/>
</dbReference>
<evidence type="ECO:0000256" key="8">
    <source>
        <dbReference type="ARBA" id="ARBA00022777"/>
    </source>
</evidence>
<dbReference type="PROSITE" id="PS01035">
    <property type="entry name" value="PTS_EIIB_TYPE_1_CYS"/>
    <property type="match status" value="1"/>
</dbReference>
<evidence type="ECO:0000256" key="5">
    <source>
        <dbReference type="ARBA" id="ARBA00022679"/>
    </source>
</evidence>
<feature type="transmembrane region" description="Helical" evidence="12">
    <location>
        <begin position="338"/>
        <end position="358"/>
    </location>
</feature>
<comment type="subcellular location">
    <subcellularLocation>
        <location evidence="1">Cell membrane</location>
        <topology evidence="1">Multi-pass membrane protein</topology>
    </subcellularLocation>
</comment>
<dbReference type="RefSeq" id="WP_035903561.1">
    <property type="nucleotide sequence ID" value="NZ_JAAH01000156.1"/>
</dbReference>
<gene>
    <name evidence="15" type="ORF">FUSO8_10835</name>
</gene>
<feature type="transmembrane region" description="Helical" evidence="12">
    <location>
        <begin position="370"/>
        <end position="389"/>
    </location>
</feature>
<dbReference type="InterPro" id="IPR013013">
    <property type="entry name" value="PTS_EIIC_1"/>
</dbReference>
<dbReference type="PROSITE" id="PS51103">
    <property type="entry name" value="PTS_EIIC_TYPE_1"/>
    <property type="match status" value="1"/>
</dbReference>
<evidence type="ECO:0000256" key="6">
    <source>
        <dbReference type="ARBA" id="ARBA00022683"/>
    </source>
</evidence>
<dbReference type="Pfam" id="PF00367">
    <property type="entry name" value="PTS_EIIB"/>
    <property type="match status" value="1"/>
</dbReference>
<dbReference type="Proteomes" id="UP000027058">
    <property type="component" value="Unassembled WGS sequence"/>
</dbReference>
<feature type="transmembrane region" description="Helical" evidence="12">
    <location>
        <begin position="304"/>
        <end position="326"/>
    </location>
</feature>
<proteinExistence type="predicted"/>
<dbReference type="GO" id="GO:0016301">
    <property type="term" value="F:kinase activity"/>
    <property type="evidence" value="ECO:0007669"/>
    <property type="project" value="UniProtKB-KW"/>
</dbReference>
<keyword evidence="8" id="KW-0418">Kinase</keyword>
<evidence type="ECO:0000256" key="12">
    <source>
        <dbReference type="SAM" id="Phobius"/>
    </source>
</evidence>
<name>A0AB73C0E7_9FUSO</name>
<feature type="transmembrane region" description="Helical" evidence="12">
    <location>
        <begin position="113"/>
        <end position="140"/>
    </location>
</feature>
<dbReference type="InterPro" id="IPR036878">
    <property type="entry name" value="Glu_permease_IIB"/>
</dbReference>
<evidence type="ECO:0000313" key="15">
    <source>
        <dbReference type="EMBL" id="KDE69868.1"/>
    </source>
</evidence>
<dbReference type="EMBL" id="JAAH01000156">
    <property type="protein sequence ID" value="KDE69868.1"/>
    <property type="molecule type" value="Genomic_DNA"/>
</dbReference>
<feature type="transmembrane region" description="Helical" evidence="12">
    <location>
        <begin position="249"/>
        <end position="269"/>
    </location>
</feature>
<keyword evidence="7 12" id="KW-0812">Transmembrane</keyword>
<keyword evidence="2" id="KW-0813">Transport</keyword>
<dbReference type="InterPro" id="IPR018113">
    <property type="entry name" value="PTrfase_EIIB_Cys"/>
</dbReference>
<keyword evidence="6" id="KW-0598">Phosphotransferase system</keyword>
<dbReference type="Pfam" id="PF02378">
    <property type="entry name" value="PTS_EIIC"/>
    <property type="match status" value="1"/>
</dbReference>
<sequence length="470" mass="49734">MTNLELAKKMIEKLGGNENISQATNCMTRLRVDVKNVNLVKVEELKALEGVLGLMVADNHYQVILGPGKVQKIADICFGELGLTKHTASWEENKEAMKTKQSQNMLQRTLKSIASIFAPLIPAIIAAGLLNGFGSLIAQLMKNGTLSESFQIVQLFFTLIGGGFLGYFAIYTGIRSAEVFGATPALGGIIGGMSIGANIVAISKILGLFNETTPLESILTIGKGGIIGVIFGVWVLAKVEKFLRKRTPDVLELVLTPFLSMLLTGLIFVFVIMPLAGYISDGLVFVLSLIINSPVPTVRIISGFVLAALFLPMVLLGLHHGLIPIYAVQLSEMGGVSLFPVLAMAGAGQVGAAIAIYIMAKRVGNKKLMGIITGALPAGFLGVGEPLIYGVTLPLFVPFITAGIGAGFGGAYVMLTQVMSTAWGPSGLVAIPLMSSPGGMKNYFIGLIIAYIAGFIVTKLVMKEESVKNL</sequence>
<keyword evidence="3" id="KW-1003">Cell membrane</keyword>
<feature type="domain" description="PTS EIIB type-1" evidence="13">
    <location>
        <begin position="4"/>
        <end position="87"/>
    </location>
</feature>
<dbReference type="Gene3D" id="3.30.1360.60">
    <property type="entry name" value="Glucose permease domain IIB"/>
    <property type="match status" value="1"/>
</dbReference>
<reference evidence="15 16" key="1">
    <citation type="submission" date="2014-01" db="EMBL/GenBank/DDBJ databases">
        <title>Comparative genomics of Fusobacterium necrophorum wild isolates.</title>
        <authorList>
            <person name="Kittichotirat W."/>
            <person name="Bumgarner R.E."/>
            <person name="Lawrence P."/>
        </authorList>
    </citation>
    <scope>NUCLEOTIDE SEQUENCE [LARGE SCALE GENOMIC DNA]</scope>
    <source>
        <strain evidence="15 16">DJ-2</strain>
    </source>
</reference>
<feature type="active site" description="Phosphocysteine intermediate; for EIIB activity" evidence="11">
    <location>
        <position position="26"/>
    </location>
</feature>
<dbReference type="PANTHER" id="PTHR30175:SF3">
    <property type="entry name" value="PTS SYSTEM N-ACETYLMURAMIC ACID-SPECIFIC EIIBC COMPONENT"/>
    <property type="match status" value="1"/>
</dbReference>
<dbReference type="InterPro" id="IPR001996">
    <property type="entry name" value="PTS_IIB_1"/>
</dbReference>
<feature type="transmembrane region" description="Helical" evidence="12">
    <location>
        <begin position="186"/>
        <end position="206"/>
    </location>
</feature>
<dbReference type="PROSITE" id="PS51098">
    <property type="entry name" value="PTS_EIIB_TYPE_1"/>
    <property type="match status" value="1"/>
</dbReference>
<accession>A0AB73C0E7</accession>
<evidence type="ECO:0000256" key="9">
    <source>
        <dbReference type="ARBA" id="ARBA00022989"/>
    </source>
</evidence>
<evidence type="ECO:0000259" key="13">
    <source>
        <dbReference type="PROSITE" id="PS51098"/>
    </source>
</evidence>
<keyword evidence="5" id="KW-0808">Transferase</keyword>
<evidence type="ECO:0000256" key="2">
    <source>
        <dbReference type="ARBA" id="ARBA00022448"/>
    </source>
</evidence>
<dbReference type="PANTHER" id="PTHR30175">
    <property type="entry name" value="PHOSPHOTRANSFERASE SYSTEM TRANSPORT PROTEIN"/>
    <property type="match status" value="1"/>
</dbReference>
<feature type="domain" description="PTS EIIC type-1" evidence="14">
    <location>
        <begin position="111"/>
        <end position="470"/>
    </location>
</feature>
<evidence type="ECO:0000256" key="7">
    <source>
        <dbReference type="ARBA" id="ARBA00022692"/>
    </source>
</evidence>
<evidence type="ECO:0000256" key="11">
    <source>
        <dbReference type="PROSITE-ProRule" id="PRU00421"/>
    </source>
</evidence>